<organism evidence="4 5">
    <name type="scientific">Heterorhabditis bacteriophora</name>
    <name type="common">Entomopathogenic nematode worm</name>
    <dbReference type="NCBI Taxonomy" id="37862"/>
    <lineage>
        <taxon>Eukaryota</taxon>
        <taxon>Metazoa</taxon>
        <taxon>Ecdysozoa</taxon>
        <taxon>Nematoda</taxon>
        <taxon>Chromadorea</taxon>
        <taxon>Rhabditida</taxon>
        <taxon>Rhabditina</taxon>
        <taxon>Rhabditomorpha</taxon>
        <taxon>Strongyloidea</taxon>
        <taxon>Heterorhabditidae</taxon>
        <taxon>Heterorhabditis</taxon>
    </lineage>
</organism>
<dbReference type="InterPro" id="IPR015943">
    <property type="entry name" value="WD40/YVTN_repeat-like_dom_sf"/>
</dbReference>
<sequence length="239" mass="26777">MEMLPNRMKKAIMMKTMKKIVLKCMRHAFPIMEELIEYELVDRLGDSTVCAVWNDVGKIQLWNLTGPLNQVNAMSGGNNTIKLMEEKPLFTFGDKKEGFGLAWSQMKKGDLATGNKLGKIHVWHMHEGGTWTVDQRPLSGHTGTVEDLVWSPNEVGLLASCSSDGAIRLWDTRVSPIDSCACTVTKFGQPVARFKYHNGPITSVEWHPQVKEVHWHPQIPGLACNTSVTGFNVFKTINI</sequence>
<dbReference type="InterPro" id="IPR036322">
    <property type="entry name" value="WD40_repeat_dom_sf"/>
</dbReference>
<dbReference type="SMART" id="SM00320">
    <property type="entry name" value="WD40"/>
    <property type="match status" value="3"/>
</dbReference>
<dbReference type="GO" id="GO:0005730">
    <property type="term" value="C:nucleolus"/>
    <property type="evidence" value="ECO:0007669"/>
    <property type="project" value="TreeGrafter"/>
</dbReference>
<proteinExistence type="predicted"/>
<evidence type="ECO:0000256" key="3">
    <source>
        <dbReference type="PROSITE-ProRule" id="PRU00221"/>
    </source>
</evidence>
<evidence type="ECO:0000256" key="1">
    <source>
        <dbReference type="ARBA" id="ARBA00022574"/>
    </source>
</evidence>
<dbReference type="InterPro" id="IPR019775">
    <property type="entry name" value="WD40_repeat_CS"/>
</dbReference>
<keyword evidence="2" id="KW-0677">Repeat</keyword>
<dbReference type="PANTHER" id="PTHR45903:SF1">
    <property type="entry name" value="GLUTAMATE-RICH WD REPEAT-CONTAINING PROTEIN 1"/>
    <property type="match status" value="1"/>
</dbReference>
<dbReference type="AlphaFoldDB" id="A0A1I7XS64"/>
<dbReference type="InterPro" id="IPR051972">
    <property type="entry name" value="Glutamate-rich_WD_repeat"/>
</dbReference>
<evidence type="ECO:0000313" key="4">
    <source>
        <dbReference type="Proteomes" id="UP000095283"/>
    </source>
</evidence>
<dbReference type="PROSITE" id="PS50294">
    <property type="entry name" value="WD_REPEATS_REGION"/>
    <property type="match status" value="1"/>
</dbReference>
<dbReference type="InterPro" id="IPR001680">
    <property type="entry name" value="WD40_rpt"/>
</dbReference>
<dbReference type="Gene3D" id="2.130.10.10">
    <property type="entry name" value="YVTN repeat-like/Quinoprotein amine dehydrogenase"/>
    <property type="match status" value="2"/>
</dbReference>
<dbReference type="WBParaSite" id="Hba_20583">
    <property type="protein sequence ID" value="Hba_20583"/>
    <property type="gene ID" value="Hba_20583"/>
</dbReference>
<reference evidence="5" key="1">
    <citation type="submission" date="2016-11" db="UniProtKB">
        <authorList>
            <consortium name="WormBaseParasite"/>
        </authorList>
    </citation>
    <scope>IDENTIFICATION</scope>
</reference>
<dbReference type="GO" id="GO:0042254">
    <property type="term" value="P:ribosome biogenesis"/>
    <property type="evidence" value="ECO:0007669"/>
    <property type="project" value="TreeGrafter"/>
</dbReference>
<dbReference type="SUPFAM" id="SSF50978">
    <property type="entry name" value="WD40 repeat-like"/>
    <property type="match status" value="1"/>
</dbReference>
<dbReference type="PANTHER" id="PTHR45903">
    <property type="entry name" value="GLUTAMATE-RICH WD REPEAT-CONTAINING PROTEIN 1"/>
    <property type="match status" value="1"/>
</dbReference>
<keyword evidence="4" id="KW-1185">Reference proteome</keyword>
<name>A0A1I7XS64_HETBA</name>
<dbReference type="PROSITE" id="PS00678">
    <property type="entry name" value="WD_REPEATS_1"/>
    <property type="match status" value="1"/>
</dbReference>
<dbReference type="PROSITE" id="PS50082">
    <property type="entry name" value="WD_REPEATS_2"/>
    <property type="match status" value="1"/>
</dbReference>
<dbReference type="Proteomes" id="UP000095283">
    <property type="component" value="Unplaced"/>
</dbReference>
<protein>
    <submittedName>
        <fullName evidence="5">WD_REPEATS_REGION domain-containing protein</fullName>
    </submittedName>
</protein>
<accession>A0A1I7XS64</accession>
<feature type="repeat" description="WD" evidence="3">
    <location>
        <begin position="138"/>
        <end position="173"/>
    </location>
</feature>
<keyword evidence="1 3" id="KW-0853">WD repeat</keyword>
<evidence type="ECO:0000256" key="2">
    <source>
        <dbReference type="ARBA" id="ARBA00022737"/>
    </source>
</evidence>
<dbReference type="Pfam" id="PF00400">
    <property type="entry name" value="WD40"/>
    <property type="match status" value="1"/>
</dbReference>
<evidence type="ECO:0000313" key="5">
    <source>
        <dbReference type="WBParaSite" id="Hba_20583"/>
    </source>
</evidence>